<evidence type="ECO:0000256" key="5">
    <source>
        <dbReference type="ARBA" id="ARBA00023163"/>
    </source>
</evidence>
<organism evidence="11 12">
    <name type="scientific">Ridgeia piscesae</name>
    <name type="common">Tubeworm</name>
    <dbReference type="NCBI Taxonomy" id="27915"/>
    <lineage>
        <taxon>Eukaryota</taxon>
        <taxon>Metazoa</taxon>
        <taxon>Spiralia</taxon>
        <taxon>Lophotrochozoa</taxon>
        <taxon>Annelida</taxon>
        <taxon>Polychaeta</taxon>
        <taxon>Sedentaria</taxon>
        <taxon>Canalipalpata</taxon>
        <taxon>Sabellida</taxon>
        <taxon>Siboglinidae</taxon>
        <taxon>Ridgeia</taxon>
    </lineage>
</organism>
<keyword evidence="3" id="KW-0240">DNA-directed RNA polymerase</keyword>
<sequence>MQTFSEAKELLTDMYACFRLQSTRTHITLLPKYISNIKAGIIEQINAQVGLYSQKLSGVMIAYNNVRLLNSHGNILDDQPYLHFDVQTDYIIFQPTVGSIVKGCVNHIGKGHVGCLVHDCFNGAVPQPWDSGDTWPGYNLVDGQEFLFEIDQIHTQNGILSMRGKLIDSSILPLPSALKGKKRKRQSDCVQPSSKRQCSSSSSQSIDTSRDVIENDECDDTMAPPSARKKKKKHKHKKDTDLSSDSGIDFLPSPNALVNGSHSKHRKHKKRKASNNDDSVAVKDECFEDNDESFLSSAHEHSSLVRCLYPSETSGSSPQSTPRKTSTETRESVSITKKHKKSKKMKTEPE</sequence>
<dbReference type="AlphaFoldDB" id="A0AAD9PGE1"/>
<protein>
    <recommendedName>
        <fullName evidence="7">DNA-directed RNA polymerase I subunit RPA43</fullName>
    </recommendedName>
    <alternativeName>
        <fullName evidence="9">DNA-directed RNA polymerase I subunit F</fullName>
    </alternativeName>
    <alternativeName>
        <fullName evidence="8">Twist neighbor protein</fullName>
    </alternativeName>
</protein>
<dbReference type="InterPro" id="IPR036898">
    <property type="entry name" value="RNA_pol_Rpb7-like_N_sf"/>
</dbReference>
<reference evidence="11" key="1">
    <citation type="journal article" date="2023" name="Mol. Biol. Evol.">
        <title>Third-Generation Sequencing Reveals the Adaptive Role of the Epigenome in Three Deep-Sea Polychaetes.</title>
        <authorList>
            <person name="Perez M."/>
            <person name="Aroh O."/>
            <person name="Sun Y."/>
            <person name="Lan Y."/>
            <person name="Juniper S.K."/>
            <person name="Young C.R."/>
            <person name="Angers B."/>
            <person name="Qian P.Y."/>
        </authorList>
    </citation>
    <scope>NUCLEOTIDE SEQUENCE</scope>
    <source>
        <strain evidence="11">R07B-5</strain>
    </source>
</reference>
<evidence type="ECO:0000313" key="12">
    <source>
        <dbReference type="Proteomes" id="UP001209878"/>
    </source>
</evidence>
<dbReference type="GO" id="GO:0006352">
    <property type="term" value="P:DNA-templated transcription initiation"/>
    <property type="evidence" value="ECO:0007669"/>
    <property type="project" value="InterPro"/>
</dbReference>
<evidence type="ECO:0000256" key="8">
    <source>
        <dbReference type="ARBA" id="ARBA00080323"/>
    </source>
</evidence>
<evidence type="ECO:0000256" key="9">
    <source>
        <dbReference type="ARBA" id="ARBA00083123"/>
    </source>
</evidence>
<accession>A0AAD9PGE1</accession>
<evidence type="ECO:0000256" key="2">
    <source>
        <dbReference type="ARBA" id="ARBA00005930"/>
    </source>
</evidence>
<feature type="compositionally biased region" description="Polar residues" evidence="10">
    <location>
        <begin position="311"/>
        <end position="324"/>
    </location>
</feature>
<evidence type="ECO:0000256" key="4">
    <source>
        <dbReference type="ARBA" id="ARBA00022553"/>
    </source>
</evidence>
<feature type="region of interest" description="Disordered" evidence="10">
    <location>
        <begin position="177"/>
        <end position="281"/>
    </location>
</feature>
<dbReference type="PANTHER" id="PTHR12709:SF5">
    <property type="entry name" value="DNA-DIRECTED RNA POLYMERASE I SUBUNIT RPA43"/>
    <property type="match status" value="1"/>
</dbReference>
<comment type="similarity">
    <text evidence="2">Belongs to the eukaryotic RPA43 RNA polymerase subunit family.</text>
</comment>
<keyword evidence="4" id="KW-0597">Phosphoprotein</keyword>
<dbReference type="EMBL" id="JAODUO010000003">
    <property type="protein sequence ID" value="KAK2194068.1"/>
    <property type="molecule type" value="Genomic_DNA"/>
</dbReference>
<keyword evidence="5" id="KW-0804">Transcription</keyword>
<keyword evidence="6" id="KW-0539">Nucleus</keyword>
<feature type="compositionally biased region" description="Basic residues" evidence="10">
    <location>
        <begin position="227"/>
        <end position="237"/>
    </location>
</feature>
<dbReference type="InterPro" id="IPR045113">
    <property type="entry name" value="Rpb7-like"/>
</dbReference>
<dbReference type="FunFam" id="3.30.1490.120:FF:000003">
    <property type="entry name" value="DNA-directed RNA polymerase I subunit RPA43"/>
    <property type="match status" value="1"/>
</dbReference>
<dbReference type="PANTHER" id="PTHR12709">
    <property type="entry name" value="DNA-DIRECTED RNA POLYMERASE II, III"/>
    <property type="match status" value="1"/>
</dbReference>
<dbReference type="Gene3D" id="2.40.50.1060">
    <property type="match status" value="1"/>
</dbReference>
<evidence type="ECO:0000256" key="7">
    <source>
        <dbReference type="ARBA" id="ARBA00073455"/>
    </source>
</evidence>
<evidence type="ECO:0000256" key="3">
    <source>
        <dbReference type="ARBA" id="ARBA00022478"/>
    </source>
</evidence>
<comment type="subcellular location">
    <subcellularLocation>
        <location evidence="1">Nucleus</location>
        <location evidence="1">Nucleolus</location>
    </subcellularLocation>
</comment>
<proteinExistence type="inferred from homology"/>
<gene>
    <name evidence="11" type="ORF">NP493_3g11034</name>
</gene>
<name>A0AAD9PGE1_RIDPI</name>
<evidence type="ECO:0000313" key="11">
    <source>
        <dbReference type="EMBL" id="KAK2194068.1"/>
    </source>
</evidence>
<evidence type="ECO:0000256" key="6">
    <source>
        <dbReference type="ARBA" id="ARBA00023242"/>
    </source>
</evidence>
<dbReference type="Proteomes" id="UP001209878">
    <property type="component" value="Unassembled WGS sequence"/>
</dbReference>
<feature type="compositionally biased region" description="Basic residues" evidence="10">
    <location>
        <begin position="262"/>
        <end position="273"/>
    </location>
</feature>
<evidence type="ECO:0000256" key="10">
    <source>
        <dbReference type="SAM" id="MobiDB-lite"/>
    </source>
</evidence>
<comment type="caution">
    <text evidence="11">The sequence shown here is derived from an EMBL/GenBank/DDBJ whole genome shotgun (WGS) entry which is preliminary data.</text>
</comment>
<feature type="region of interest" description="Disordered" evidence="10">
    <location>
        <begin position="309"/>
        <end position="350"/>
    </location>
</feature>
<feature type="compositionally biased region" description="Low complexity" evidence="10">
    <location>
        <begin position="191"/>
        <end position="207"/>
    </location>
</feature>
<evidence type="ECO:0000256" key="1">
    <source>
        <dbReference type="ARBA" id="ARBA00004604"/>
    </source>
</evidence>
<dbReference type="Gene3D" id="3.30.1490.120">
    <property type="entry name" value="RNA polymerase Rpb7-like, N-terminal domain"/>
    <property type="match status" value="1"/>
</dbReference>
<keyword evidence="12" id="KW-1185">Reference proteome</keyword>
<dbReference type="GO" id="GO:0006362">
    <property type="term" value="P:transcription elongation by RNA polymerase I"/>
    <property type="evidence" value="ECO:0007669"/>
    <property type="project" value="TreeGrafter"/>
</dbReference>
<dbReference type="GO" id="GO:0005736">
    <property type="term" value="C:RNA polymerase I complex"/>
    <property type="evidence" value="ECO:0007669"/>
    <property type="project" value="TreeGrafter"/>
</dbReference>